<protein>
    <submittedName>
        <fullName evidence="3">Phosphotransferase</fullName>
    </submittedName>
</protein>
<accession>A0ABT2WQE7</accession>
<sequence>MDRPEMATPSDMTRATSRTAQAEEFIARSPWSGARRVPLAGDASARRYERLTDQDTGRTAIFMDAPPDGGETIDRFVELAEHLRSIGLSAPEILLSDTDHGFLLLEDLGDDLFARVIDRAPDLERPLYEAATDLLISLQDTPLPAGLESFGPTVMAEKTAIAFEHYVEGITGDARPETMARFIERFESLLFRTTQGPKVLILRDYHAENLIWLPDRKGLARVGLLDFQDAVTAHPAYDLVSLLQDIRRDVSTATEMRMIDRFIAATGANDHEFRTAYPVLGVQRNLRILGVFAKLSRKLGKTRYLALMPAVWAHLLRDLEHPALAGVADLLRETLPPPTPENLARLNPT</sequence>
<dbReference type="InterPro" id="IPR011009">
    <property type="entry name" value="Kinase-like_dom_sf"/>
</dbReference>
<proteinExistence type="predicted"/>
<comment type="caution">
    <text evidence="3">The sequence shown here is derived from an EMBL/GenBank/DDBJ whole genome shotgun (WGS) entry which is preliminary data.</text>
</comment>
<evidence type="ECO:0000313" key="3">
    <source>
        <dbReference type="EMBL" id="MCU9837190.1"/>
    </source>
</evidence>
<reference evidence="3 4" key="1">
    <citation type="submission" date="2022-10" db="EMBL/GenBank/DDBJ databases">
        <title>Ruegeria sp. nov., isolated from ocean surface water.</title>
        <authorList>
            <person name="He W."/>
            <person name="Wang L."/>
            <person name="Zhang D.-F."/>
        </authorList>
    </citation>
    <scope>NUCLEOTIDE SEQUENCE [LARGE SCALE GENOMIC DNA]</scope>
    <source>
        <strain evidence="3 4">WL0004</strain>
    </source>
</reference>
<name>A0ABT2WQE7_9RHOB</name>
<gene>
    <name evidence="3" type="ORF">OEZ49_05390</name>
</gene>
<dbReference type="SUPFAM" id="SSF56112">
    <property type="entry name" value="Protein kinase-like (PK-like)"/>
    <property type="match status" value="1"/>
</dbReference>
<dbReference type="Pfam" id="PF01636">
    <property type="entry name" value="APH"/>
    <property type="match status" value="1"/>
</dbReference>
<evidence type="ECO:0000313" key="4">
    <source>
        <dbReference type="Proteomes" id="UP001321014"/>
    </source>
</evidence>
<dbReference type="Gene3D" id="3.30.200.20">
    <property type="entry name" value="Phosphorylase Kinase, domain 1"/>
    <property type="match status" value="1"/>
</dbReference>
<feature type="region of interest" description="Disordered" evidence="1">
    <location>
        <begin position="1"/>
        <end position="21"/>
    </location>
</feature>
<dbReference type="EMBL" id="JAOVQN010000004">
    <property type="protein sequence ID" value="MCU9837190.1"/>
    <property type="molecule type" value="Genomic_DNA"/>
</dbReference>
<feature type="domain" description="Aminoglycoside phosphotransferase" evidence="2">
    <location>
        <begin position="38"/>
        <end position="271"/>
    </location>
</feature>
<feature type="compositionally biased region" description="Polar residues" evidence="1">
    <location>
        <begin position="10"/>
        <end position="20"/>
    </location>
</feature>
<evidence type="ECO:0000256" key="1">
    <source>
        <dbReference type="SAM" id="MobiDB-lite"/>
    </source>
</evidence>
<dbReference type="Gene3D" id="3.90.1200.10">
    <property type="match status" value="1"/>
</dbReference>
<keyword evidence="4" id="KW-1185">Reference proteome</keyword>
<dbReference type="Proteomes" id="UP001321014">
    <property type="component" value="Unassembled WGS sequence"/>
</dbReference>
<organism evidence="3 4">
    <name type="scientific">Ruegeria marisflavi</name>
    <dbReference type="NCBI Taxonomy" id="2984152"/>
    <lineage>
        <taxon>Bacteria</taxon>
        <taxon>Pseudomonadati</taxon>
        <taxon>Pseudomonadota</taxon>
        <taxon>Alphaproteobacteria</taxon>
        <taxon>Rhodobacterales</taxon>
        <taxon>Roseobacteraceae</taxon>
        <taxon>Ruegeria</taxon>
    </lineage>
</organism>
<evidence type="ECO:0000259" key="2">
    <source>
        <dbReference type="Pfam" id="PF01636"/>
    </source>
</evidence>
<dbReference type="RefSeq" id="WP_263387357.1">
    <property type="nucleotide sequence ID" value="NZ_JAOVQN010000004.1"/>
</dbReference>
<dbReference type="InterPro" id="IPR002575">
    <property type="entry name" value="Aminoglycoside_PTrfase"/>
</dbReference>